<comment type="catalytic activity">
    <reaction evidence="10">
        <text>S-hexadecanoyl-L-cysteinyl-[protein] + H2O = L-cysteinyl-[protein] + hexadecanoate + H(+)</text>
        <dbReference type="Rhea" id="RHEA:19233"/>
        <dbReference type="Rhea" id="RHEA-COMP:10131"/>
        <dbReference type="Rhea" id="RHEA-COMP:11032"/>
        <dbReference type="ChEBI" id="CHEBI:7896"/>
        <dbReference type="ChEBI" id="CHEBI:15377"/>
        <dbReference type="ChEBI" id="CHEBI:15378"/>
        <dbReference type="ChEBI" id="CHEBI:29950"/>
        <dbReference type="ChEBI" id="CHEBI:74151"/>
        <dbReference type="EC" id="3.1.2.22"/>
    </reaction>
    <physiologicalReaction direction="left-to-right" evidence="10">
        <dbReference type="Rhea" id="RHEA:19234"/>
    </physiologicalReaction>
</comment>
<feature type="domain" description="AB hydrolase-1" evidence="12">
    <location>
        <begin position="45"/>
        <end position="241"/>
    </location>
</feature>
<organism evidence="13 14">
    <name type="scientific">Rhizobium alvei</name>
    <dbReference type="NCBI Taxonomy" id="1132659"/>
    <lineage>
        <taxon>Bacteria</taxon>
        <taxon>Pseudomonadati</taxon>
        <taxon>Pseudomonadota</taxon>
        <taxon>Alphaproteobacteria</taxon>
        <taxon>Hyphomicrobiales</taxon>
        <taxon>Rhizobiaceae</taxon>
        <taxon>Rhizobium/Agrobacterium group</taxon>
        <taxon>Rhizobium</taxon>
    </lineage>
</organism>
<gene>
    <name evidence="13" type="ORF">Q4481_16310</name>
</gene>
<evidence type="ECO:0000256" key="2">
    <source>
        <dbReference type="ARBA" id="ARBA00022801"/>
    </source>
</evidence>
<evidence type="ECO:0000256" key="3">
    <source>
        <dbReference type="ARBA" id="ARBA00022946"/>
    </source>
</evidence>
<dbReference type="EC" id="3.1.1.93" evidence="4"/>
<dbReference type="Pfam" id="PF12697">
    <property type="entry name" value="Abhydrolase_6"/>
    <property type="match status" value="1"/>
</dbReference>
<accession>A0ABT8YPI1</accession>
<evidence type="ECO:0000256" key="1">
    <source>
        <dbReference type="ARBA" id="ARBA00012423"/>
    </source>
</evidence>
<evidence type="ECO:0000259" key="12">
    <source>
        <dbReference type="Pfam" id="PF12697"/>
    </source>
</evidence>
<reference evidence="13" key="2">
    <citation type="submission" date="2023-07" db="EMBL/GenBank/DDBJ databases">
        <authorList>
            <person name="Shen H."/>
        </authorList>
    </citation>
    <scope>NUCLEOTIDE SEQUENCE</scope>
    <source>
        <strain evidence="13">TNR-22</strain>
    </source>
</reference>
<evidence type="ECO:0000313" key="13">
    <source>
        <dbReference type="EMBL" id="MDO6965531.1"/>
    </source>
</evidence>
<comment type="catalytic activity">
    <reaction evidence="11">
        <text>mycophenolic acid O-acyl-beta-D-glucuronide + H2O = mycophenolate + D-glucuronate + H(+)</text>
        <dbReference type="Rhea" id="RHEA:34179"/>
        <dbReference type="ChEBI" id="CHEBI:15377"/>
        <dbReference type="ChEBI" id="CHEBI:15378"/>
        <dbReference type="ChEBI" id="CHEBI:58720"/>
        <dbReference type="ChEBI" id="CHEBI:62932"/>
        <dbReference type="ChEBI" id="CHEBI:66982"/>
        <dbReference type="EC" id="3.1.1.93"/>
    </reaction>
    <physiologicalReaction direction="left-to-right" evidence="11">
        <dbReference type="Rhea" id="RHEA:34180"/>
    </physiologicalReaction>
</comment>
<protein>
    <recommendedName>
        <fullName evidence="5">Palmitoyl-protein thioesterase ABHD10, mitochondrial</fullName>
        <ecNumber evidence="4">3.1.1.93</ecNumber>
        <ecNumber evidence="1">3.1.2.22</ecNumber>
    </recommendedName>
    <alternativeName>
        <fullName evidence="7">Acyl-protein thioesterase ABHD10</fullName>
    </alternativeName>
    <alternativeName>
        <fullName evidence="8">Alpha/beta hydrolase domain-containing protein 10</fullName>
    </alternativeName>
    <alternativeName>
        <fullName evidence="6">Mycophenolic acid acyl-glucuronide esterase, mitochondrial</fullName>
    </alternativeName>
</protein>
<proteinExistence type="predicted"/>
<dbReference type="EC" id="3.1.2.22" evidence="1"/>
<dbReference type="Proteomes" id="UP001174932">
    <property type="component" value="Unassembled WGS sequence"/>
</dbReference>
<dbReference type="SUPFAM" id="SSF53474">
    <property type="entry name" value="alpha/beta-Hydrolases"/>
    <property type="match status" value="1"/>
</dbReference>
<evidence type="ECO:0000256" key="6">
    <source>
        <dbReference type="ARBA" id="ARBA00041520"/>
    </source>
</evidence>
<name>A0ABT8YPI1_9HYPH</name>
<dbReference type="InterPro" id="IPR052382">
    <property type="entry name" value="ABHD10_acyl-thioesterase"/>
</dbReference>
<keyword evidence="2 13" id="KW-0378">Hydrolase</keyword>
<dbReference type="Gene3D" id="3.40.50.1820">
    <property type="entry name" value="alpha/beta hydrolase"/>
    <property type="match status" value="1"/>
</dbReference>
<dbReference type="GO" id="GO:0016787">
    <property type="term" value="F:hydrolase activity"/>
    <property type="evidence" value="ECO:0007669"/>
    <property type="project" value="UniProtKB-KW"/>
</dbReference>
<reference evidence="13" key="1">
    <citation type="journal article" date="2015" name="Int. J. Syst. Evol. Microbiol.">
        <title>Rhizobium alvei sp. nov., isolated from a freshwater river.</title>
        <authorList>
            <person name="Sheu S.Y."/>
            <person name="Huang H.W."/>
            <person name="Young C.C."/>
            <person name="Chen W.M."/>
        </authorList>
    </citation>
    <scope>NUCLEOTIDE SEQUENCE</scope>
    <source>
        <strain evidence="13">TNR-22</strain>
    </source>
</reference>
<evidence type="ECO:0000256" key="11">
    <source>
        <dbReference type="ARBA" id="ARBA00047972"/>
    </source>
</evidence>
<evidence type="ECO:0000256" key="8">
    <source>
        <dbReference type="ARBA" id="ARBA00042704"/>
    </source>
</evidence>
<comment type="caution">
    <text evidence="13">The sequence shown here is derived from an EMBL/GenBank/DDBJ whole genome shotgun (WGS) entry which is preliminary data.</text>
</comment>
<evidence type="ECO:0000256" key="5">
    <source>
        <dbReference type="ARBA" id="ARBA00039314"/>
    </source>
</evidence>
<comment type="function">
    <text evidence="9">Acts as an acyl-protein thioesterase that hydrolyzes fatty acids from acylated residues in proteins. Regulates the mitochondrial S-depalmitoylation of the nucleophilic active site residue of peroxiredoxin-5/PRDX5, a key antioxidant protein, therefore modulating mitochondrial antioxidant ability. Also catalyzes the deglucuronidation of mycophenolic acid acyl-glucuronide, an active metabolite of the immunosuppressant drug mycophenolate.</text>
</comment>
<keyword evidence="14" id="KW-1185">Reference proteome</keyword>
<dbReference type="RefSeq" id="WP_304377465.1">
    <property type="nucleotide sequence ID" value="NZ_JAUOZU010000012.1"/>
</dbReference>
<dbReference type="InterPro" id="IPR000073">
    <property type="entry name" value="AB_hydrolase_1"/>
</dbReference>
<dbReference type="PANTHER" id="PTHR16138:SF7">
    <property type="entry name" value="PALMITOYL-PROTEIN THIOESTERASE ABHD10, MITOCHONDRIAL"/>
    <property type="match status" value="1"/>
</dbReference>
<evidence type="ECO:0000256" key="7">
    <source>
        <dbReference type="ARBA" id="ARBA00042645"/>
    </source>
</evidence>
<evidence type="ECO:0000256" key="9">
    <source>
        <dbReference type="ARBA" id="ARBA00046047"/>
    </source>
</evidence>
<evidence type="ECO:0000256" key="10">
    <source>
        <dbReference type="ARBA" id="ARBA00047409"/>
    </source>
</evidence>
<dbReference type="EMBL" id="JAUOZU010000012">
    <property type="protein sequence ID" value="MDO6965531.1"/>
    <property type="molecule type" value="Genomic_DNA"/>
</dbReference>
<dbReference type="InterPro" id="IPR029058">
    <property type="entry name" value="AB_hydrolase_fold"/>
</dbReference>
<evidence type="ECO:0000256" key="4">
    <source>
        <dbReference type="ARBA" id="ARBA00039132"/>
    </source>
</evidence>
<dbReference type="PANTHER" id="PTHR16138">
    <property type="entry name" value="MYCOPHENOLIC ACID ACYL-GLUCURONIDE ESTERASE, MITOCHONDRIAL"/>
    <property type="match status" value="1"/>
</dbReference>
<evidence type="ECO:0000313" key="14">
    <source>
        <dbReference type="Proteomes" id="UP001174932"/>
    </source>
</evidence>
<keyword evidence="3" id="KW-0809">Transit peptide</keyword>
<sequence>MMHIDVGQEPNLRQIAVIESEAPAGDLSLVWLGGYRSDMSGTKAVELEAHAARQGLHCLRFDYSGHGASSGHYTDGTISQWLEEALAVITRFGRKRLILVGSSMGGWIALRLAEILKGTNDRKLAGMVLIAPAPDFTAALIEPNLTDRERQSLADNGYFEEPSEYSNEPNRFTRALIEDGRRNLTMTGLIEPGCPVHILQGMADPDVPFQHALKIMEKIVADDAILTLIRDGDHRLSRPQDIERMLSAVDGIVTHAQSPDTI</sequence>